<evidence type="ECO:0000313" key="1">
    <source>
        <dbReference type="EMBL" id="KAJ0039893.1"/>
    </source>
</evidence>
<dbReference type="Proteomes" id="UP001163603">
    <property type="component" value="Chromosome 5"/>
</dbReference>
<reference evidence="2" key="1">
    <citation type="journal article" date="2023" name="G3 (Bethesda)">
        <title>Genome assembly and association tests identify interacting loci associated with vigor, precocity, and sex in interspecific pistachio rootstocks.</title>
        <authorList>
            <person name="Palmer W."/>
            <person name="Jacygrad E."/>
            <person name="Sagayaradj S."/>
            <person name="Cavanaugh K."/>
            <person name="Han R."/>
            <person name="Bertier L."/>
            <person name="Beede B."/>
            <person name="Kafkas S."/>
            <person name="Golino D."/>
            <person name="Preece J."/>
            <person name="Michelmore R."/>
        </authorList>
    </citation>
    <scope>NUCLEOTIDE SEQUENCE [LARGE SCALE GENOMIC DNA]</scope>
</reference>
<protein>
    <submittedName>
        <fullName evidence="1">Uncharacterized protein</fullName>
    </submittedName>
</protein>
<gene>
    <name evidence="1" type="ORF">Pint_26998</name>
</gene>
<accession>A0ACC0YN53</accession>
<name>A0ACC0YN53_9ROSI</name>
<sequence>MMGGQSSKKKGSDATPPALQMNIDSQFSADLSSYEAACTLDPDLQSFDNIIHERTSRVISSLSTSVEDGVDEERYVKTLEELKKFKEAGNPFTEEFFTLFQLVYKQQLSMLQKLQRRKRKLDKKLKSMKTWRMVVVDLEVLAANKDQLLVGLMEELEIDLAVFFEQQKVYLVRKG</sequence>
<comment type="caution">
    <text evidence="1">The sequence shown here is derived from an EMBL/GenBank/DDBJ whole genome shotgun (WGS) entry which is preliminary data.</text>
</comment>
<dbReference type="EMBL" id="CM047740">
    <property type="protein sequence ID" value="KAJ0039893.1"/>
    <property type="molecule type" value="Genomic_DNA"/>
</dbReference>
<evidence type="ECO:0000313" key="2">
    <source>
        <dbReference type="Proteomes" id="UP001163603"/>
    </source>
</evidence>
<keyword evidence="2" id="KW-1185">Reference proteome</keyword>
<organism evidence="1 2">
    <name type="scientific">Pistacia integerrima</name>
    <dbReference type="NCBI Taxonomy" id="434235"/>
    <lineage>
        <taxon>Eukaryota</taxon>
        <taxon>Viridiplantae</taxon>
        <taxon>Streptophyta</taxon>
        <taxon>Embryophyta</taxon>
        <taxon>Tracheophyta</taxon>
        <taxon>Spermatophyta</taxon>
        <taxon>Magnoliopsida</taxon>
        <taxon>eudicotyledons</taxon>
        <taxon>Gunneridae</taxon>
        <taxon>Pentapetalae</taxon>
        <taxon>rosids</taxon>
        <taxon>malvids</taxon>
        <taxon>Sapindales</taxon>
        <taxon>Anacardiaceae</taxon>
        <taxon>Pistacia</taxon>
    </lineage>
</organism>
<proteinExistence type="predicted"/>